<name>A0A1E7X5N5_9BURK</name>
<evidence type="ECO:0000313" key="1">
    <source>
        <dbReference type="EMBL" id="OFA08074.1"/>
    </source>
</evidence>
<keyword evidence="2" id="KW-1185">Reference proteome</keyword>
<proteinExistence type="predicted"/>
<reference evidence="2" key="1">
    <citation type="journal article" date="2016" name="Front. Microbiol.">
        <title>Molecular Keys to the Janthinobacterium and Duganella spp. Interaction with the Plant Pathogen Fusarium graminearum.</title>
        <authorList>
            <person name="Haack F.S."/>
            <person name="Poehlein A."/>
            <person name="Kroger C."/>
            <person name="Voigt C.A."/>
            <person name="Piepenbring M."/>
            <person name="Bode H.B."/>
            <person name="Daniel R."/>
            <person name="Schafer W."/>
            <person name="Streit W.R."/>
        </authorList>
    </citation>
    <scope>NUCLEOTIDE SEQUENCE [LARGE SCALE GENOMIC DNA]</scope>
    <source>
        <strain evidence="2">T54</strain>
    </source>
</reference>
<sequence>MPEFSWEPLDFLDALGVVPVGEEYGISYGYSVERSPLNLALTIWPMAGDVELAIRCDGVAEPVILLNLLGSPGARIVNGKDGKFIEFAAANLFTGRYDITRPAPYGFRLRLEPSWQVTAFSFDV</sequence>
<dbReference type="Proteomes" id="UP000175989">
    <property type="component" value="Unassembled WGS sequence"/>
</dbReference>
<dbReference type="EMBL" id="LROM01000051">
    <property type="protein sequence ID" value="OFA08074.1"/>
    <property type="molecule type" value="Genomic_DNA"/>
</dbReference>
<evidence type="ECO:0000313" key="2">
    <source>
        <dbReference type="Proteomes" id="UP000175989"/>
    </source>
</evidence>
<dbReference type="AlphaFoldDB" id="A0A1E7X5N5"/>
<dbReference type="RefSeq" id="WP_071651581.1">
    <property type="nucleotide sequence ID" value="NZ_LROM01000051.1"/>
</dbReference>
<organism evidence="1 2">
    <name type="scientific">Duganella phyllosphaerae</name>
    <dbReference type="NCBI Taxonomy" id="762836"/>
    <lineage>
        <taxon>Bacteria</taxon>
        <taxon>Pseudomonadati</taxon>
        <taxon>Pseudomonadota</taxon>
        <taxon>Betaproteobacteria</taxon>
        <taxon>Burkholderiales</taxon>
        <taxon>Oxalobacteraceae</taxon>
        <taxon>Telluria group</taxon>
        <taxon>Duganella</taxon>
    </lineage>
</organism>
<gene>
    <name evidence="1" type="ORF">DUPY_08810</name>
</gene>
<accession>A0A1E7X5N5</accession>
<protein>
    <submittedName>
        <fullName evidence="1">Uncharacterized protein</fullName>
    </submittedName>
</protein>
<comment type="caution">
    <text evidence="1">The sequence shown here is derived from an EMBL/GenBank/DDBJ whole genome shotgun (WGS) entry which is preliminary data.</text>
</comment>